<feature type="compositionally biased region" description="Basic residues" evidence="1">
    <location>
        <begin position="103"/>
        <end position="119"/>
    </location>
</feature>
<dbReference type="Proteomes" id="UP001633002">
    <property type="component" value="Unassembled WGS sequence"/>
</dbReference>
<keyword evidence="3" id="KW-1185">Reference proteome</keyword>
<evidence type="ECO:0000256" key="1">
    <source>
        <dbReference type="SAM" id="MobiDB-lite"/>
    </source>
</evidence>
<feature type="region of interest" description="Disordered" evidence="1">
    <location>
        <begin position="64"/>
        <end position="163"/>
    </location>
</feature>
<organism evidence="2 3">
    <name type="scientific">Riccia sorocarpa</name>
    <dbReference type="NCBI Taxonomy" id="122646"/>
    <lineage>
        <taxon>Eukaryota</taxon>
        <taxon>Viridiplantae</taxon>
        <taxon>Streptophyta</taxon>
        <taxon>Embryophyta</taxon>
        <taxon>Marchantiophyta</taxon>
        <taxon>Marchantiopsida</taxon>
        <taxon>Marchantiidae</taxon>
        <taxon>Marchantiales</taxon>
        <taxon>Ricciaceae</taxon>
        <taxon>Riccia</taxon>
    </lineage>
</organism>
<evidence type="ECO:0000313" key="3">
    <source>
        <dbReference type="Proteomes" id="UP001633002"/>
    </source>
</evidence>
<dbReference type="AlphaFoldDB" id="A0ABD3IGI0"/>
<sequence>MWFLDGLPEGMEMYCRRMGSNTLDEAFKSAETYEVAGLHRRNRKSSMRFVRTPKPEAQVNYIAFEDPNEDTLRNEEGGWPSDIDDVLRVETRSKSKKDDKKSDKRKAKEKKHEEKKKRKDASSEVPRKTAEPMKEKEKDKEENPPIAEPVDTPPPSFPADIRKEVEDFLQEEIAKEAQKQVLQEGAEPLKTKPSEVKILKPEEVPRKDFLTSPYNDIFKDVIQRKADITFKQLFDTNKIFKKEFTLH</sequence>
<feature type="compositionally biased region" description="Basic and acidic residues" evidence="1">
    <location>
        <begin position="85"/>
        <end position="102"/>
    </location>
</feature>
<proteinExistence type="predicted"/>
<dbReference type="EMBL" id="JBJQOH010000001">
    <property type="protein sequence ID" value="KAL3701654.1"/>
    <property type="molecule type" value="Genomic_DNA"/>
</dbReference>
<gene>
    <name evidence="2" type="ORF">R1sor_019676</name>
</gene>
<feature type="compositionally biased region" description="Basic and acidic residues" evidence="1">
    <location>
        <begin position="120"/>
        <end position="143"/>
    </location>
</feature>
<name>A0ABD3IGI0_9MARC</name>
<comment type="caution">
    <text evidence="2">The sequence shown here is derived from an EMBL/GenBank/DDBJ whole genome shotgun (WGS) entry which is preliminary data.</text>
</comment>
<reference evidence="2 3" key="1">
    <citation type="submission" date="2024-09" db="EMBL/GenBank/DDBJ databases">
        <title>Chromosome-scale assembly of Riccia sorocarpa.</title>
        <authorList>
            <person name="Paukszto L."/>
        </authorList>
    </citation>
    <scope>NUCLEOTIDE SEQUENCE [LARGE SCALE GENOMIC DNA]</scope>
    <source>
        <strain evidence="2">LP-2024</strain>
        <tissue evidence="2">Aerial parts of the thallus</tissue>
    </source>
</reference>
<evidence type="ECO:0000313" key="2">
    <source>
        <dbReference type="EMBL" id="KAL3701654.1"/>
    </source>
</evidence>
<protein>
    <submittedName>
        <fullName evidence="2">Uncharacterized protein</fullName>
    </submittedName>
</protein>
<accession>A0ABD3IGI0</accession>